<feature type="compositionally biased region" description="Basic and acidic residues" evidence="1">
    <location>
        <begin position="127"/>
        <end position="164"/>
    </location>
</feature>
<evidence type="ECO:0000313" key="4">
    <source>
        <dbReference type="Proteomes" id="UP001642260"/>
    </source>
</evidence>
<feature type="region of interest" description="Disordered" evidence="1">
    <location>
        <begin position="26"/>
        <end position="76"/>
    </location>
</feature>
<dbReference type="InterPro" id="IPR013170">
    <property type="entry name" value="mRNA_splic_Cwf21_dom"/>
</dbReference>
<dbReference type="CDD" id="cd21371">
    <property type="entry name" value="cwf21_RRC1-like"/>
    <property type="match status" value="1"/>
</dbReference>
<dbReference type="Gene3D" id="6.10.140.420">
    <property type="match status" value="1"/>
</dbReference>
<organism evidence="3 4">
    <name type="scientific">Eruca vesicaria subsp. sativa</name>
    <name type="common">Garden rocket</name>
    <name type="synonym">Eruca sativa</name>
    <dbReference type="NCBI Taxonomy" id="29727"/>
    <lineage>
        <taxon>Eukaryota</taxon>
        <taxon>Viridiplantae</taxon>
        <taxon>Streptophyta</taxon>
        <taxon>Embryophyta</taxon>
        <taxon>Tracheophyta</taxon>
        <taxon>Spermatophyta</taxon>
        <taxon>Magnoliopsida</taxon>
        <taxon>eudicotyledons</taxon>
        <taxon>Gunneridae</taxon>
        <taxon>Pentapetalae</taxon>
        <taxon>rosids</taxon>
        <taxon>malvids</taxon>
        <taxon>Brassicales</taxon>
        <taxon>Brassicaceae</taxon>
        <taxon>Brassiceae</taxon>
        <taxon>Eruca</taxon>
    </lineage>
</organism>
<dbReference type="EMBL" id="CAKOAT010101710">
    <property type="protein sequence ID" value="CAH8324930.1"/>
    <property type="molecule type" value="Genomic_DNA"/>
</dbReference>
<feature type="domain" description="CWF21" evidence="2">
    <location>
        <begin position="72"/>
        <end position="121"/>
    </location>
</feature>
<feature type="region of interest" description="Disordered" evidence="1">
    <location>
        <begin position="121"/>
        <end position="237"/>
    </location>
</feature>
<protein>
    <recommendedName>
        <fullName evidence="2">CWF21 domain-containing protein</fullName>
    </recommendedName>
</protein>
<feature type="compositionally biased region" description="Basic and acidic residues" evidence="1">
    <location>
        <begin position="183"/>
        <end position="202"/>
    </location>
</feature>
<dbReference type="GO" id="GO:0005634">
    <property type="term" value="C:nucleus"/>
    <property type="evidence" value="ECO:0007669"/>
    <property type="project" value="UniProtKB-ARBA"/>
</dbReference>
<gene>
    <name evidence="3" type="ORF">ERUC_LOCUS10272</name>
</gene>
<feature type="compositionally biased region" description="Basic and acidic residues" evidence="1">
    <location>
        <begin position="209"/>
        <end position="237"/>
    </location>
</feature>
<comment type="caution">
    <text evidence="3">The sequence shown here is derived from an EMBL/GenBank/DDBJ whole genome shotgun (WGS) entry which is preliminary data.</text>
</comment>
<evidence type="ECO:0000313" key="3">
    <source>
        <dbReference type="EMBL" id="CAH8324930.1"/>
    </source>
</evidence>
<sequence>MKEPELKALVEKEKNDLILTASKWAREEDEADNVQKKSYSPGSEHTGGITFKVDDEDLKGNDCVRPQPDNGLDEEQRQELRCIEVALIEYREALEEQGMKNSEEIERKVEIKRKKLEVDYGLSGSHEGNRNQHDHVRSDPIEPCRTAEKSIVERKARPEDSRESSKKRHRGENHSQSPPRKSSARERDHDLDRERDKGRLRDGANQYDLNRDRDQRQKSSSHDLVKPERERHGLGQKRLEVMIVPSPHGLFSA</sequence>
<dbReference type="SMART" id="SM01115">
    <property type="entry name" value="cwf21"/>
    <property type="match status" value="1"/>
</dbReference>
<evidence type="ECO:0000256" key="1">
    <source>
        <dbReference type="SAM" id="MobiDB-lite"/>
    </source>
</evidence>
<evidence type="ECO:0000259" key="2">
    <source>
        <dbReference type="SMART" id="SM01115"/>
    </source>
</evidence>
<dbReference type="AlphaFoldDB" id="A0ABC8JKP4"/>
<dbReference type="InterPro" id="IPR047491">
    <property type="entry name" value="RRC1-like_cwf21"/>
</dbReference>
<accession>A0ABC8JKP4</accession>
<name>A0ABC8JKP4_ERUVS</name>
<keyword evidence="4" id="KW-1185">Reference proteome</keyword>
<proteinExistence type="predicted"/>
<dbReference type="Pfam" id="PF08312">
    <property type="entry name" value="cwf21"/>
    <property type="match status" value="1"/>
</dbReference>
<dbReference type="Proteomes" id="UP001642260">
    <property type="component" value="Unassembled WGS sequence"/>
</dbReference>
<reference evidence="3 4" key="1">
    <citation type="submission" date="2022-03" db="EMBL/GenBank/DDBJ databases">
        <authorList>
            <person name="Macdonald S."/>
            <person name="Ahmed S."/>
            <person name="Newling K."/>
        </authorList>
    </citation>
    <scope>NUCLEOTIDE SEQUENCE [LARGE SCALE GENOMIC DNA]</scope>
</reference>